<accession>R0LKR8</accession>
<protein>
    <submittedName>
        <fullName evidence="2">Uncharacterized protein</fullName>
    </submittedName>
</protein>
<evidence type="ECO:0000256" key="1">
    <source>
        <dbReference type="SAM" id="MobiDB-lite"/>
    </source>
</evidence>
<gene>
    <name evidence="2" type="ORF">Anapl_09370</name>
</gene>
<proteinExistence type="predicted"/>
<dbReference type="EMBL" id="KB742977">
    <property type="protein sequence ID" value="EOB02275.1"/>
    <property type="molecule type" value="Genomic_DNA"/>
</dbReference>
<name>R0LKR8_ANAPL</name>
<organism evidence="2 3">
    <name type="scientific">Anas platyrhynchos</name>
    <name type="common">Mallard</name>
    <name type="synonym">Anas boschas</name>
    <dbReference type="NCBI Taxonomy" id="8839"/>
    <lineage>
        <taxon>Eukaryota</taxon>
        <taxon>Metazoa</taxon>
        <taxon>Chordata</taxon>
        <taxon>Craniata</taxon>
        <taxon>Vertebrata</taxon>
        <taxon>Euteleostomi</taxon>
        <taxon>Archelosauria</taxon>
        <taxon>Archosauria</taxon>
        <taxon>Dinosauria</taxon>
        <taxon>Saurischia</taxon>
        <taxon>Theropoda</taxon>
        <taxon>Coelurosauria</taxon>
        <taxon>Aves</taxon>
        <taxon>Neognathae</taxon>
        <taxon>Galloanserae</taxon>
        <taxon>Anseriformes</taxon>
        <taxon>Anatidae</taxon>
        <taxon>Anatinae</taxon>
        <taxon>Anas</taxon>
    </lineage>
</organism>
<keyword evidence="3" id="KW-1185">Reference proteome</keyword>
<reference evidence="3" key="1">
    <citation type="journal article" date="2013" name="Nat. Genet.">
        <title>The duck genome and transcriptome provide insight into an avian influenza virus reservoir species.</title>
        <authorList>
            <person name="Huang Y."/>
            <person name="Li Y."/>
            <person name="Burt D.W."/>
            <person name="Chen H."/>
            <person name="Zhang Y."/>
            <person name="Qian W."/>
            <person name="Kim H."/>
            <person name="Gan S."/>
            <person name="Zhao Y."/>
            <person name="Li J."/>
            <person name="Yi K."/>
            <person name="Feng H."/>
            <person name="Zhu P."/>
            <person name="Li B."/>
            <person name="Liu Q."/>
            <person name="Fairley S."/>
            <person name="Magor K.E."/>
            <person name="Du Z."/>
            <person name="Hu X."/>
            <person name="Goodman L."/>
            <person name="Tafer H."/>
            <person name="Vignal A."/>
            <person name="Lee T."/>
            <person name="Kim K.W."/>
            <person name="Sheng Z."/>
            <person name="An Y."/>
            <person name="Searle S."/>
            <person name="Herrero J."/>
            <person name="Groenen M.A."/>
            <person name="Crooijmans R.P."/>
            <person name="Faraut T."/>
            <person name="Cai Q."/>
            <person name="Webster R.G."/>
            <person name="Aldridge J.R."/>
            <person name="Warren W.C."/>
            <person name="Bartschat S."/>
            <person name="Kehr S."/>
            <person name="Marz M."/>
            <person name="Stadler P.F."/>
            <person name="Smith J."/>
            <person name="Kraus R.H."/>
            <person name="Zhao Y."/>
            <person name="Ren L."/>
            <person name="Fei J."/>
            <person name="Morisson M."/>
            <person name="Kaiser P."/>
            <person name="Griffin D.K."/>
            <person name="Rao M."/>
            <person name="Pitel F."/>
            <person name="Wang J."/>
            <person name="Li N."/>
        </authorList>
    </citation>
    <scope>NUCLEOTIDE SEQUENCE [LARGE SCALE GENOMIC DNA]</scope>
</reference>
<dbReference type="Proteomes" id="UP000296049">
    <property type="component" value="Unassembled WGS sequence"/>
</dbReference>
<evidence type="ECO:0000313" key="2">
    <source>
        <dbReference type="EMBL" id="EOB02275.1"/>
    </source>
</evidence>
<evidence type="ECO:0000313" key="3">
    <source>
        <dbReference type="Proteomes" id="UP000296049"/>
    </source>
</evidence>
<sequence>MKFFTLSVEAQAPMVEPELTEVGELHSLTDWQVSEASEEAELDEFCSLPPSKKPRGPVVQTCSAPRQLIRTEKQIIGGSKASSLGLRHRAANVTYRHKFSDILTCNGTREKLIRVQILWNRERSDTYQGWRFPKVYACASAGVRAFMYIHGYKTSAEASSSPTDRPDSKVNNHVDHFTNYNATAPHRSPRPSQAKDEARYPAENIVVVEGNILPDPVCLRVRSAAPSRLDVHPRPTLHSLQQGCPGLYVVSAHAKGSADHADLKPGI</sequence>
<feature type="region of interest" description="Disordered" evidence="1">
    <location>
        <begin position="179"/>
        <end position="198"/>
    </location>
</feature>
<dbReference type="AlphaFoldDB" id="R0LKR8"/>